<evidence type="ECO:0000313" key="2">
    <source>
        <dbReference type="Proteomes" id="UP001157974"/>
    </source>
</evidence>
<dbReference type="Proteomes" id="UP001157974">
    <property type="component" value="Unassembled WGS sequence"/>
</dbReference>
<keyword evidence="2" id="KW-1185">Reference proteome</keyword>
<accession>A0AAV8UGH1</accession>
<dbReference type="AlphaFoldDB" id="A0AAV8UGH1"/>
<organism evidence="1 2">
    <name type="scientific">Rhodosorus marinus</name>
    <dbReference type="NCBI Taxonomy" id="101924"/>
    <lineage>
        <taxon>Eukaryota</taxon>
        <taxon>Rhodophyta</taxon>
        <taxon>Stylonematophyceae</taxon>
        <taxon>Stylonematales</taxon>
        <taxon>Stylonemataceae</taxon>
        <taxon>Rhodosorus</taxon>
    </lineage>
</organism>
<comment type="caution">
    <text evidence="1">The sequence shown here is derived from an EMBL/GenBank/DDBJ whole genome shotgun (WGS) entry which is preliminary data.</text>
</comment>
<name>A0AAV8UGH1_9RHOD</name>
<reference evidence="1 2" key="1">
    <citation type="journal article" date="2023" name="Nat. Commun.">
        <title>Origin of minicircular mitochondrial genomes in red algae.</title>
        <authorList>
            <person name="Lee Y."/>
            <person name="Cho C.H."/>
            <person name="Lee Y.M."/>
            <person name="Park S.I."/>
            <person name="Yang J.H."/>
            <person name="West J.A."/>
            <person name="Bhattacharya D."/>
            <person name="Yoon H.S."/>
        </authorList>
    </citation>
    <scope>NUCLEOTIDE SEQUENCE [LARGE SCALE GENOMIC DNA]</scope>
    <source>
        <strain evidence="1 2">CCMP1338</strain>
        <tissue evidence="1">Whole cell</tissue>
    </source>
</reference>
<gene>
    <name evidence="1" type="ORF">NDN08_004905</name>
</gene>
<dbReference type="EMBL" id="JAMWBK010000012">
    <property type="protein sequence ID" value="KAJ8901044.1"/>
    <property type="molecule type" value="Genomic_DNA"/>
</dbReference>
<sequence length="68" mass="7202">MGIVCDGGIRVSVSPLPRGALCFPVSATNVPGRSMGTSARKKQREVFPEADVNLGWCSVETRVFHAGV</sequence>
<evidence type="ECO:0000313" key="1">
    <source>
        <dbReference type="EMBL" id="KAJ8901044.1"/>
    </source>
</evidence>
<protein>
    <submittedName>
        <fullName evidence="1">Uncharacterized protein</fullName>
    </submittedName>
</protein>
<proteinExistence type="predicted"/>